<dbReference type="AlphaFoldDB" id="A0A8S2D2V9"/>
<evidence type="ECO:0000313" key="2">
    <source>
        <dbReference type="EMBL" id="CAF3573592.1"/>
    </source>
</evidence>
<reference evidence="1" key="1">
    <citation type="submission" date="2021-02" db="EMBL/GenBank/DDBJ databases">
        <authorList>
            <person name="Nowell W R."/>
        </authorList>
    </citation>
    <scope>NUCLEOTIDE SEQUENCE</scope>
</reference>
<organism evidence="1 3">
    <name type="scientific">Didymodactylos carnosus</name>
    <dbReference type="NCBI Taxonomy" id="1234261"/>
    <lineage>
        <taxon>Eukaryota</taxon>
        <taxon>Metazoa</taxon>
        <taxon>Spiralia</taxon>
        <taxon>Gnathifera</taxon>
        <taxon>Rotifera</taxon>
        <taxon>Eurotatoria</taxon>
        <taxon>Bdelloidea</taxon>
        <taxon>Philodinida</taxon>
        <taxon>Philodinidae</taxon>
        <taxon>Didymodactylos</taxon>
    </lineage>
</organism>
<dbReference type="Proteomes" id="UP000682733">
    <property type="component" value="Unassembled WGS sequence"/>
</dbReference>
<accession>A0A8S2D2V9</accession>
<name>A0A8S2D2V9_9BILA</name>
<dbReference type="EMBL" id="CAJOBA010001061">
    <property type="protein sequence ID" value="CAF3573592.1"/>
    <property type="molecule type" value="Genomic_DNA"/>
</dbReference>
<protein>
    <submittedName>
        <fullName evidence="1">Uncharacterized protein</fullName>
    </submittedName>
</protein>
<comment type="caution">
    <text evidence="1">The sequence shown here is derived from an EMBL/GenBank/DDBJ whole genome shotgun (WGS) entry which is preliminary data.</text>
</comment>
<dbReference type="Proteomes" id="UP000677228">
    <property type="component" value="Unassembled WGS sequence"/>
</dbReference>
<evidence type="ECO:0000313" key="3">
    <source>
        <dbReference type="Proteomes" id="UP000677228"/>
    </source>
</evidence>
<dbReference type="EMBL" id="CAJNOK010001061">
    <property type="protein sequence ID" value="CAF0791024.1"/>
    <property type="molecule type" value="Genomic_DNA"/>
</dbReference>
<proteinExistence type="predicted"/>
<sequence>MRILLYILESAEFVENIQHGINADDNGTGDIISNDNKLYNDVSPGNIQLSKSVGVINALSKQLQLVYPLEETFRLRYKSDYFPQNGHVRKPRYVSDGVGNHFVSLKIPADYINNLTNTYIRVAWLTGLVNDKHYYSPYKFQTNNYNSKTPDENPIYVPVNNNALDDNVMKLHLVLIRSKLDQLKQAQPLKSFILSEAENVTSKPLNPKDLIETYKLEKSHLAFTLCTKQNDNTYIPHIKTTVMSDIMTEESLLKPTHPTEKRQLSTKQTHKFACPNCAHCFILIPPNIEPFLPYQSELKILSGKRKINNRVSSIKKYLTIMAYSDSNLIPDKLSIEEAVAGLAGYSFDIHDLFTDIDVTDAQCSVETYESQQHVNLLNTDDLIATNLIQKDNLKHQIQETGT</sequence>
<evidence type="ECO:0000313" key="1">
    <source>
        <dbReference type="EMBL" id="CAF0791024.1"/>
    </source>
</evidence>
<gene>
    <name evidence="1" type="ORF">OVA965_LOCUS4132</name>
    <name evidence="2" type="ORF">TMI583_LOCUS4130</name>
</gene>
<feature type="non-terminal residue" evidence="1">
    <location>
        <position position="1"/>
    </location>
</feature>